<name>A0A0V0J6M0_SCHSO</name>
<protein>
    <submittedName>
        <fullName evidence="1">Uncharacterized protein</fullName>
    </submittedName>
</protein>
<proteinExistence type="predicted"/>
<dbReference type="AlphaFoldDB" id="A0A0V0J6M0"/>
<organism evidence="1">
    <name type="scientific">Schistocephalus solidus</name>
    <name type="common">Tapeworm</name>
    <dbReference type="NCBI Taxonomy" id="70667"/>
    <lineage>
        <taxon>Eukaryota</taxon>
        <taxon>Metazoa</taxon>
        <taxon>Spiralia</taxon>
        <taxon>Lophotrochozoa</taxon>
        <taxon>Platyhelminthes</taxon>
        <taxon>Cestoda</taxon>
        <taxon>Eucestoda</taxon>
        <taxon>Diphyllobothriidea</taxon>
        <taxon>Diphyllobothriidae</taxon>
        <taxon>Schistocephalus</taxon>
    </lineage>
</organism>
<dbReference type="EMBL" id="GEEE01001697">
    <property type="protein sequence ID" value="JAP61528.1"/>
    <property type="molecule type" value="Transcribed_RNA"/>
</dbReference>
<gene>
    <name evidence="1" type="ORF">TR165194</name>
</gene>
<sequence>MFWSENSPKLYLFVLPCNHYSHIGVFNKRSRTPAVNIQWHFGSSYYYPYQMGQTAPNAGPTAWSLNIMKSNVGWLIKQPRSDVHWIVVTQLAEARRKSLQFVRTSGQSD</sequence>
<evidence type="ECO:0000313" key="1">
    <source>
        <dbReference type="EMBL" id="JAP61528.1"/>
    </source>
</evidence>
<reference evidence="1" key="1">
    <citation type="submission" date="2016-01" db="EMBL/GenBank/DDBJ databases">
        <title>Reference transcriptome for the parasite Schistocephalus solidus: insights into the molecular evolution of parasitism.</title>
        <authorList>
            <person name="Hebert F.O."/>
            <person name="Grambauer S."/>
            <person name="Barber I."/>
            <person name="Landry C.R."/>
            <person name="Aubin-Horth N."/>
        </authorList>
    </citation>
    <scope>NUCLEOTIDE SEQUENCE</scope>
</reference>
<accession>A0A0V0J6M0</accession>